<keyword evidence="1" id="KW-0175">Coiled coil</keyword>
<sequence length="154" mass="18018">MIIVAKMRKFYLSVVRTEQEGVLLVDGWSSSGAPNLIEYELEEDHHFFMNYGNYLLINDKLVYDPTIWEKRREEEKKRQEEEDKRKTILNNIENILKQKDDEIEELKGKVDMLTQMNEDYIVLISTLLSELGRNPLDDPPAEDDGGEVPVEEEA</sequence>
<dbReference type="Proteomes" id="UP000030233">
    <property type="component" value="Segment"/>
</dbReference>
<feature type="region of interest" description="Disordered" evidence="2">
    <location>
        <begin position="131"/>
        <end position="154"/>
    </location>
</feature>
<name>A0A0A0PJ81_9CAUD</name>
<dbReference type="EMBL" id="KJ010548">
    <property type="protein sequence ID" value="AHJ87749.1"/>
    <property type="molecule type" value="Genomic_DNA"/>
</dbReference>
<feature type="coiled-coil region" evidence="1">
    <location>
        <begin position="70"/>
        <end position="116"/>
    </location>
</feature>
<gene>
    <name evidence="3" type="ORF">Bp8pT_107</name>
</gene>
<organism evidence="3 4">
    <name type="scientific">Bacillus phage Bp8p-T</name>
    <dbReference type="NCBI Taxonomy" id="1445811"/>
    <lineage>
        <taxon>Viruses</taxon>
        <taxon>Duplodnaviria</taxon>
        <taxon>Heunggongvirae</taxon>
        <taxon>Uroviricota</taxon>
        <taxon>Caudoviricetes</taxon>
        <taxon>Herelleviridae</taxon>
        <taxon>Bastillevirinae</taxon>
        <taxon>Agatevirus</taxon>
        <taxon>Agatevirus Bp8pC</taxon>
    </lineage>
</organism>
<evidence type="ECO:0000256" key="1">
    <source>
        <dbReference type="SAM" id="Coils"/>
    </source>
</evidence>
<feature type="compositionally biased region" description="Acidic residues" evidence="2">
    <location>
        <begin position="139"/>
        <end position="154"/>
    </location>
</feature>
<evidence type="ECO:0000256" key="2">
    <source>
        <dbReference type="SAM" id="MobiDB-lite"/>
    </source>
</evidence>
<evidence type="ECO:0000313" key="4">
    <source>
        <dbReference type="Proteomes" id="UP000030233"/>
    </source>
</evidence>
<evidence type="ECO:0000313" key="3">
    <source>
        <dbReference type="EMBL" id="AHJ87749.1"/>
    </source>
</evidence>
<protein>
    <submittedName>
        <fullName evidence="3">Uncharacterized protein</fullName>
    </submittedName>
</protein>
<accession>A0A0A0PJ81</accession>
<proteinExistence type="predicted"/>
<reference evidence="3 4" key="1">
    <citation type="journal article" date="2015" name="Appl. Environ. Microbiol.">
        <title>Effects of actin-like proteins encoded by two Bacillus pumilus phages on unstable lysogeny, revealed by genomic analysis.</title>
        <authorList>
            <person name="Yuan Y."/>
            <person name="Peng Q."/>
            <person name="Wu D."/>
            <person name="Kou Z."/>
            <person name="Wu Y."/>
            <person name="Liu P."/>
            <person name="Gao M."/>
        </authorList>
    </citation>
    <scope>NUCLEOTIDE SEQUENCE [LARGE SCALE GENOMIC DNA]</scope>
</reference>